<protein>
    <submittedName>
        <fullName evidence="9">DNA repair protein RadC</fullName>
    </submittedName>
</protein>
<dbReference type="Proteomes" id="UP000252582">
    <property type="component" value="Unassembled WGS sequence"/>
</dbReference>
<evidence type="ECO:0000256" key="1">
    <source>
        <dbReference type="ARBA" id="ARBA00022670"/>
    </source>
</evidence>
<keyword evidence="1" id="KW-0645">Protease</keyword>
<dbReference type="SUPFAM" id="SSF47781">
    <property type="entry name" value="RuvA domain 2-like"/>
    <property type="match status" value="1"/>
</dbReference>
<dbReference type="CDD" id="cd08071">
    <property type="entry name" value="MPN_DUF2466"/>
    <property type="match status" value="1"/>
</dbReference>
<reference evidence="9 10" key="1">
    <citation type="submission" date="2018-07" db="EMBL/GenBank/DDBJ databases">
        <title>Genomic Encyclopedia of Type Strains, Phase IV (KMG-IV): sequencing the most valuable type-strain genomes for metagenomic binning, comparative biology and taxonomic classification.</title>
        <authorList>
            <person name="Goeker M."/>
        </authorList>
    </citation>
    <scope>NUCLEOTIDE SEQUENCE [LARGE SCALE GENOMIC DNA]</scope>
    <source>
        <strain evidence="9 10">DSM 25528</strain>
    </source>
</reference>
<dbReference type="GO" id="GO:0046872">
    <property type="term" value="F:metal ion binding"/>
    <property type="evidence" value="ECO:0007669"/>
    <property type="project" value="UniProtKB-KW"/>
</dbReference>
<dbReference type="NCBIfam" id="NF000642">
    <property type="entry name" value="PRK00024.1"/>
    <property type="match status" value="1"/>
</dbReference>
<comment type="caution">
    <text evidence="9">The sequence shown here is derived from an EMBL/GenBank/DDBJ whole genome shotgun (WGS) entry which is preliminary data.</text>
</comment>
<feature type="compositionally biased region" description="Acidic residues" evidence="7">
    <location>
        <begin position="10"/>
        <end position="27"/>
    </location>
</feature>
<dbReference type="NCBIfam" id="TIGR00608">
    <property type="entry name" value="radc"/>
    <property type="match status" value="1"/>
</dbReference>
<dbReference type="InterPro" id="IPR001405">
    <property type="entry name" value="UPF0758"/>
</dbReference>
<dbReference type="Gene3D" id="1.10.150.20">
    <property type="entry name" value="5' to 3' exonuclease, C-terminal subdomain"/>
    <property type="match status" value="1"/>
</dbReference>
<evidence type="ECO:0000256" key="6">
    <source>
        <dbReference type="RuleBase" id="RU003797"/>
    </source>
</evidence>
<evidence type="ECO:0000256" key="2">
    <source>
        <dbReference type="ARBA" id="ARBA00022723"/>
    </source>
</evidence>
<evidence type="ECO:0000313" key="9">
    <source>
        <dbReference type="EMBL" id="RCW24775.1"/>
    </source>
</evidence>
<evidence type="ECO:0000313" key="10">
    <source>
        <dbReference type="Proteomes" id="UP000252582"/>
    </source>
</evidence>
<evidence type="ECO:0000256" key="5">
    <source>
        <dbReference type="ARBA" id="ARBA00023049"/>
    </source>
</evidence>
<dbReference type="PROSITE" id="PS01302">
    <property type="entry name" value="UPF0758"/>
    <property type="match status" value="1"/>
</dbReference>
<dbReference type="PANTHER" id="PTHR30471">
    <property type="entry name" value="DNA REPAIR PROTEIN RADC"/>
    <property type="match status" value="1"/>
</dbReference>
<evidence type="ECO:0000256" key="4">
    <source>
        <dbReference type="ARBA" id="ARBA00022833"/>
    </source>
</evidence>
<sequence length="280" mass="31063">MGKPPSLFPADDEDDETVAPDREEAEEYAAPVDERSFFAEQPAKPRPLQKSSAAAPEEAHYIGHRDRLRTRFRESGEAALADYELLELLLFRLIPRRDTKPIAKALIGRFGTLAGVLGAPPALLQEVKGIGETVALDLKLIATTAQRMLKSELKERHVLSSWSSVIDYCHAAMAYETTEQFRILFLDKRNALIADEVQGRGTIDHTPVYPREVVKRALELSATAIILVHNHPSGDPTPSRADIDMTRTIIDTAKPLGITVHDHIIIGRQGHASFRGLRLI</sequence>
<dbReference type="AlphaFoldDB" id="A0A6I7HNA9"/>
<dbReference type="Pfam" id="PF04002">
    <property type="entry name" value="RadC"/>
    <property type="match status" value="1"/>
</dbReference>
<feature type="domain" description="MPN" evidence="8">
    <location>
        <begin position="158"/>
        <end position="280"/>
    </location>
</feature>
<accession>A0A6I7HNA9</accession>
<name>A0A6I7HNA9_9HYPH</name>
<dbReference type="EMBL" id="QPIX01000005">
    <property type="protein sequence ID" value="RCW24775.1"/>
    <property type="molecule type" value="Genomic_DNA"/>
</dbReference>
<dbReference type="InterPro" id="IPR020891">
    <property type="entry name" value="UPF0758_CS"/>
</dbReference>
<dbReference type="InterPro" id="IPR037518">
    <property type="entry name" value="MPN"/>
</dbReference>
<keyword evidence="4" id="KW-0862">Zinc</keyword>
<dbReference type="GO" id="GO:0006508">
    <property type="term" value="P:proteolysis"/>
    <property type="evidence" value="ECO:0007669"/>
    <property type="project" value="UniProtKB-KW"/>
</dbReference>
<proteinExistence type="inferred from homology"/>
<dbReference type="InterPro" id="IPR010994">
    <property type="entry name" value="RuvA_2-like"/>
</dbReference>
<feature type="region of interest" description="Disordered" evidence="7">
    <location>
        <begin position="1"/>
        <end position="59"/>
    </location>
</feature>
<dbReference type="Gene3D" id="3.40.140.10">
    <property type="entry name" value="Cytidine Deaminase, domain 2"/>
    <property type="match status" value="1"/>
</dbReference>
<evidence type="ECO:0000256" key="3">
    <source>
        <dbReference type="ARBA" id="ARBA00022801"/>
    </source>
</evidence>
<dbReference type="PANTHER" id="PTHR30471:SF3">
    <property type="entry name" value="UPF0758 PROTEIN YEES-RELATED"/>
    <property type="match status" value="1"/>
</dbReference>
<evidence type="ECO:0000256" key="7">
    <source>
        <dbReference type="SAM" id="MobiDB-lite"/>
    </source>
</evidence>
<keyword evidence="10" id="KW-1185">Reference proteome</keyword>
<dbReference type="InterPro" id="IPR025657">
    <property type="entry name" value="RadC_JAB"/>
</dbReference>
<organism evidence="9 10">
    <name type="scientific">Ciceribacter lividus</name>
    <dbReference type="NCBI Taxonomy" id="1197950"/>
    <lineage>
        <taxon>Bacteria</taxon>
        <taxon>Pseudomonadati</taxon>
        <taxon>Pseudomonadota</taxon>
        <taxon>Alphaproteobacteria</taxon>
        <taxon>Hyphomicrobiales</taxon>
        <taxon>Rhizobiaceae</taxon>
        <taxon>Ciceribacter</taxon>
    </lineage>
</organism>
<dbReference type="PROSITE" id="PS50249">
    <property type="entry name" value="MPN"/>
    <property type="match status" value="1"/>
</dbReference>
<keyword evidence="5" id="KW-0482">Metalloprotease</keyword>
<dbReference type="GO" id="GO:0008237">
    <property type="term" value="F:metallopeptidase activity"/>
    <property type="evidence" value="ECO:0007669"/>
    <property type="project" value="UniProtKB-KW"/>
</dbReference>
<gene>
    <name evidence="9" type="ORF">DFR48_105116</name>
</gene>
<comment type="similarity">
    <text evidence="6">Belongs to the UPF0758 family.</text>
</comment>
<evidence type="ECO:0000259" key="8">
    <source>
        <dbReference type="PROSITE" id="PS50249"/>
    </source>
</evidence>
<keyword evidence="2" id="KW-0479">Metal-binding</keyword>
<keyword evidence="3" id="KW-0378">Hydrolase</keyword>
<dbReference type="SUPFAM" id="SSF102712">
    <property type="entry name" value="JAB1/MPN domain"/>
    <property type="match status" value="1"/>
</dbReference>